<dbReference type="InterPro" id="IPR027417">
    <property type="entry name" value="P-loop_NTPase"/>
</dbReference>
<dbReference type="InterPro" id="IPR052934">
    <property type="entry name" value="Methyl-DNA_Rec/Restrict_Enz"/>
</dbReference>
<dbReference type="SUPFAM" id="SSF52540">
    <property type="entry name" value="P-loop containing nucleoside triphosphate hydrolases"/>
    <property type="match status" value="2"/>
</dbReference>
<evidence type="ECO:0000313" key="2">
    <source>
        <dbReference type="EMBL" id="OIR25094.1"/>
    </source>
</evidence>
<feature type="domain" description="AAA+ ATPase" evidence="1">
    <location>
        <begin position="372"/>
        <end position="680"/>
    </location>
</feature>
<accession>A0A1J5U8B1</accession>
<proteinExistence type="predicted"/>
<dbReference type="EMBL" id="MIQH01000409">
    <property type="protein sequence ID" value="OIR25094.1"/>
    <property type="molecule type" value="Genomic_DNA"/>
</dbReference>
<sequence>MKKDNTENDIFAWVEWFSELAKNIGKKNQNTLPASINEAIESVLTNKAIKNKKQSIVESEAYDPFSFFYYLAQKNTTNQRKIFFQEVDRVFNINSPLPDFDDGDCWIFPKPTAHTNVLYWQPNKYEPELLWRFFHKIMTIKNIDELPLKATDDEFSNEFQAMLNLSGVGVSKLTETLFLINSNVFFTIDGILTPIANKLSDNLSVNTEKNIKQLQKNIRQNGFAEYLKIMQKIRALFPDKKPYEINYHLWGSEKDMEQEFKQWLRGEITQRGNGFPEDQINNLCKDLRETIPSWDNVSYENLFKIVDPEVINKLYNRCLKGGDLKQLCKDTGNNRPSNALKRYKKFLSKKSSNQGSKKMSNELKEEIKLLKYKKQIILQGSPGTGKTRLAKEIAYCLITGDISSDDENERQVQLNILMQSNQKNINKINAIFETYLEELLIIPTISGRSSFTIIKIMPKYIEVKLSSGKSHRIAKNKILDRLDREDWKTSNSLSPYEVGIAKYIFDIQSKGKPSLNPKTIDIPGLKDLTANLESNKTATPENMPLNLERYKLIQFHPAYTYEDFVRGIVAETDDNGNISYEVKNKILVEMAENAINNPNSSFVLIIDEINRANLSSVLGELIYALEYRGEAVESMYEYEGSREITLPENLYIIGTMNTADRSVGHIDYAIRRRFAFVDVNTDESVILGRANKLLFKKVKTLFDNLSNEFDKNDVMIGHSYFLREDLALALEYEIKPILQEYRKDGVLTCRQKDIEDLEC</sequence>
<dbReference type="InterPro" id="IPR003593">
    <property type="entry name" value="AAA+_ATPase"/>
</dbReference>
<evidence type="ECO:0000313" key="3">
    <source>
        <dbReference type="Proteomes" id="UP000182798"/>
    </source>
</evidence>
<dbReference type="GO" id="GO:0016887">
    <property type="term" value="F:ATP hydrolysis activity"/>
    <property type="evidence" value="ECO:0007669"/>
    <property type="project" value="InterPro"/>
</dbReference>
<name>A0A1J5U8B1_9GAMM</name>
<comment type="caution">
    <text evidence="2">The sequence shown here is derived from an EMBL/GenBank/DDBJ whole genome shotgun (WGS) entry which is preliminary data.</text>
</comment>
<evidence type="ECO:0000259" key="1">
    <source>
        <dbReference type="SMART" id="SM00382"/>
    </source>
</evidence>
<gene>
    <name evidence="2" type="ORF">BGC33_05485</name>
</gene>
<dbReference type="GO" id="GO:0005524">
    <property type="term" value="F:ATP binding"/>
    <property type="evidence" value="ECO:0007669"/>
    <property type="project" value="InterPro"/>
</dbReference>
<reference evidence="3" key="1">
    <citation type="submission" date="2016-09" db="EMBL/GenBank/DDBJ databases">
        <title>Genome Sequence of Bathymodiolus thermophilus sulfur-oxidizing gill endosymbiont.</title>
        <authorList>
            <person name="Ponnudurai R."/>
            <person name="Kleiner M."/>
            <person name="Sayavedra L."/>
            <person name="Thuermer A."/>
            <person name="Felbeck H."/>
            <person name="Schlueter R."/>
            <person name="Schweder T."/>
            <person name="Markert S."/>
        </authorList>
    </citation>
    <scope>NUCLEOTIDE SEQUENCE [LARGE SCALE GENOMIC DNA]</scope>
    <source>
        <strain evidence="3">BAT/CrabSpa'14</strain>
    </source>
</reference>
<dbReference type="Pfam" id="PF07728">
    <property type="entry name" value="AAA_5"/>
    <property type="match status" value="1"/>
</dbReference>
<dbReference type="SMART" id="SM00382">
    <property type="entry name" value="AAA"/>
    <property type="match status" value="1"/>
</dbReference>
<dbReference type="Proteomes" id="UP000182798">
    <property type="component" value="Unassembled WGS sequence"/>
</dbReference>
<dbReference type="PANTHER" id="PTHR37291:SF1">
    <property type="entry name" value="TYPE IV METHYL-DIRECTED RESTRICTION ENZYME ECOKMCRB SUBUNIT"/>
    <property type="match status" value="1"/>
</dbReference>
<dbReference type="PANTHER" id="PTHR37291">
    <property type="entry name" value="5-METHYLCYTOSINE-SPECIFIC RESTRICTION ENZYME B"/>
    <property type="match status" value="1"/>
</dbReference>
<organism evidence="2 3">
    <name type="scientific">Bathymodiolus thermophilus thioautotrophic gill symbiont</name>
    <dbReference type="NCBI Taxonomy" id="2360"/>
    <lineage>
        <taxon>Bacteria</taxon>
        <taxon>Pseudomonadati</taxon>
        <taxon>Pseudomonadota</taxon>
        <taxon>Gammaproteobacteria</taxon>
        <taxon>sulfur-oxidizing symbionts</taxon>
    </lineage>
</organism>
<protein>
    <recommendedName>
        <fullName evidence="1">AAA+ ATPase domain-containing protein</fullName>
    </recommendedName>
</protein>
<dbReference type="RefSeq" id="WP_071563852.1">
    <property type="nucleotide sequence ID" value="NZ_MIQH01000409.1"/>
</dbReference>
<dbReference type="Gene3D" id="3.40.50.300">
    <property type="entry name" value="P-loop containing nucleotide triphosphate hydrolases"/>
    <property type="match status" value="2"/>
</dbReference>
<dbReference type="AlphaFoldDB" id="A0A1J5U8B1"/>
<dbReference type="InterPro" id="IPR011704">
    <property type="entry name" value="ATPase_dyneun-rel_AAA"/>
</dbReference>